<name>A0A371FXP0_MUCPR</name>
<keyword evidence="3" id="KW-0548">Nucleotidyltransferase</keyword>
<feature type="region of interest" description="Disordered" evidence="9">
    <location>
        <begin position="182"/>
        <end position="238"/>
    </location>
</feature>
<dbReference type="GO" id="GO:0003676">
    <property type="term" value="F:nucleic acid binding"/>
    <property type="evidence" value="ECO:0007669"/>
    <property type="project" value="InterPro"/>
</dbReference>
<feature type="domain" description="CCHC-type" evidence="10">
    <location>
        <begin position="246"/>
        <end position="259"/>
    </location>
</feature>
<protein>
    <submittedName>
        <fullName evidence="12">Retrovirus-related Pol polyprotein from transposon 17.6</fullName>
    </submittedName>
</protein>
<proteinExistence type="predicted"/>
<dbReference type="GO" id="GO:0003964">
    <property type="term" value="F:RNA-directed DNA polymerase activity"/>
    <property type="evidence" value="ECO:0007669"/>
    <property type="project" value="UniProtKB-KW"/>
</dbReference>
<dbReference type="PANTHER" id="PTHR24559:SF444">
    <property type="entry name" value="REVERSE TRANSCRIPTASE DOMAIN-CONTAINING PROTEIN"/>
    <property type="match status" value="1"/>
</dbReference>
<feature type="domain" description="Reverse transcriptase" evidence="11">
    <location>
        <begin position="290"/>
        <end position="480"/>
    </location>
</feature>
<feature type="non-terminal residue" evidence="12">
    <location>
        <position position="518"/>
    </location>
</feature>
<keyword evidence="13" id="KW-1185">Reference proteome</keyword>
<evidence type="ECO:0000256" key="1">
    <source>
        <dbReference type="ARBA" id="ARBA00022670"/>
    </source>
</evidence>
<dbReference type="GO" id="GO:0006508">
    <property type="term" value="P:proteolysis"/>
    <property type="evidence" value="ECO:0007669"/>
    <property type="project" value="UniProtKB-KW"/>
</dbReference>
<keyword evidence="7" id="KW-0695">RNA-directed DNA polymerase</keyword>
<dbReference type="InterPro" id="IPR043128">
    <property type="entry name" value="Rev_trsase/Diguanyl_cyclase"/>
</dbReference>
<evidence type="ECO:0000256" key="2">
    <source>
        <dbReference type="ARBA" id="ARBA00022679"/>
    </source>
</evidence>
<dbReference type="FunFam" id="3.10.10.10:FF:000007">
    <property type="entry name" value="Retrovirus-related Pol polyprotein from transposon 17.6-like Protein"/>
    <property type="match status" value="1"/>
</dbReference>
<evidence type="ECO:0000256" key="4">
    <source>
        <dbReference type="ARBA" id="ARBA00022722"/>
    </source>
</evidence>
<dbReference type="InterPro" id="IPR036875">
    <property type="entry name" value="Znf_CCHC_sf"/>
</dbReference>
<dbReference type="SUPFAM" id="SSF56672">
    <property type="entry name" value="DNA/RNA polymerases"/>
    <property type="match status" value="1"/>
</dbReference>
<organism evidence="12 13">
    <name type="scientific">Mucuna pruriens</name>
    <name type="common">Velvet bean</name>
    <name type="synonym">Dolichos pruriens</name>
    <dbReference type="NCBI Taxonomy" id="157652"/>
    <lineage>
        <taxon>Eukaryota</taxon>
        <taxon>Viridiplantae</taxon>
        <taxon>Streptophyta</taxon>
        <taxon>Embryophyta</taxon>
        <taxon>Tracheophyta</taxon>
        <taxon>Spermatophyta</taxon>
        <taxon>Magnoliopsida</taxon>
        <taxon>eudicotyledons</taxon>
        <taxon>Gunneridae</taxon>
        <taxon>Pentapetalae</taxon>
        <taxon>rosids</taxon>
        <taxon>fabids</taxon>
        <taxon>Fabales</taxon>
        <taxon>Fabaceae</taxon>
        <taxon>Papilionoideae</taxon>
        <taxon>50 kb inversion clade</taxon>
        <taxon>NPAAA clade</taxon>
        <taxon>indigoferoid/millettioid clade</taxon>
        <taxon>Phaseoleae</taxon>
        <taxon>Mucuna</taxon>
    </lineage>
</organism>
<feature type="domain" description="CCHC-type" evidence="10">
    <location>
        <begin position="266"/>
        <end position="281"/>
    </location>
</feature>
<feature type="compositionally biased region" description="Polar residues" evidence="9">
    <location>
        <begin position="207"/>
        <end position="238"/>
    </location>
</feature>
<evidence type="ECO:0000256" key="7">
    <source>
        <dbReference type="ARBA" id="ARBA00022918"/>
    </source>
</evidence>
<dbReference type="PANTHER" id="PTHR24559">
    <property type="entry name" value="TRANSPOSON TY3-I GAG-POL POLYPROTEIN"/>
    <property type="match status" value="1"/>
</dbReference>
<keyword evidence="1" id="KW-0645">Protease</keyword>
<dbReference type="EMBL" id="QJKJ01007496">
    <property type="protein sequence ID" value="RDX82990.1"/>
    <property type="molecule type" value="Genomic_DNA"/>
</dbReference>
<evidence type="ECO:0000256" key="9">
    <source>
        <dbReference type="SAM" id="MobiDB-lite"/>
    </source>
</evidence>
<dbReference type="GO" id="GO:0008233">
    <property type="term" value="F:peptidase activity"/>
    <property type="evidence" value="ECO:0007669"/>
    <property type="project" value="UniProtKB-KW"/>
</dbReference>
<dbReference type="PROSITE" id="PS50878">
    <property type="entry name" value="RT_POL"/>
    <property type="match status" value="1"/>
</dbReference>
<evidence type="ECO:0000259" key="11">
    <source>
        <dbReference type="PROSITE" id="PS50878"/>
    </source>
</evidence>
<gene>
    <name evidence="12" type="primary">pol</name>
    <name evidence="12" type="ORF">CR513_36151</name>
</gene>
<dbReference type="InterPro" id="IPR053134">
    <property type="entry name" value="RNA-dir_DNA_polymerase"/>
</dbReference>
<dbReference type="Proteomes" id="UP000257109">
    <property type="component" value="Unassembled WGS sequence"/>
</dbReference>
<dbReference type="SMART" id="SM00343">
    <property type="entry name" value="ZnF_C2HC"/>
    <property type="match status" value="2"/>
</dbReference>
<dbReference type="CDD" id="cd01647">
    <property type="entry name" value="RT_LTR"/>
    <property type="match status" value="1"/>
</dbReference>
<evidence type="ECO:0000313" key="12">
    <source>
        <dbReference type="EMBL" id="RDX82990.1"/>
    </source>
</evidence>
<keyword evidence="5" id="KW-0255">Endonuclease</keyword>
<evidence type="ECO:0000256" key="6">
    <source>
        <dbReference type="ARBA" id="ARBA00022801"/>
    </source>
</evidence>
<dbReference type="GO" id="GO:0008270">
    <property type="term" value="F:zinc ion binding"/>
    <property type="evidence" value="ECO:0007669"/>
    <property type="project" value="UniProtKB-KW"/>
</dbReference>
<dbReference type="Pfam" id="PF00078">
    <property type="entry name" value="RVT_1"/>
    <property type="match status" value="1"/>
</dbReference>
<accession>A0A371FXP0</accession>
<evidence type="ECO:0000256" key="3">
    <source>
        <dbReference type="ARBA" id="ARBA00022695"/>
    </source>
</evidence>
<dbReference type="InterPro" id="IPR001878">
    <property type="entry name" value="Znf_CCHC"/>
</dbReference>
<keyword evidence="8" id="KW-0863">Zinc-finger</keyword>
<dbReference type="GO" id="GO:0004519">
    <property type="term" value="F:endonuclease activity"/>
    <property type="evidence" value="ECO:0007669"/>
    <property type="project" value="UniProtKB-KW"/>
</dbReference>
<dbReference type="PROSITE" id="PS50158">
    <property type="entry name" value="ZF_CCHC"/>
    <property type="match status" value="2"/>
</dbReference>
<dbReference type="Gene3D" id="3.30.70.270">
    <property type="match status" value="2"/>
</dbReference>
<keyword evidence="8" id="KW-0862">Zinc</keyword>
<dbReference type="InterPro" id="IPR000477">
    <property type="entry name" value="RT_dom"/>
</dbReference>
<dbReference type="OrthoDB" id="1701144at2759"/>
<keyword evidence="4" id="KW-0540">Nuclease</keyword>
<sequence>MAGGGRNDRAIADALMAVAQAVGNLNQRQEVDWLAWFQRNNPPMFRGGYDPDGATNWIFEVEKMTLAAFMLSGDAGFWWQKAISGEVFFPHDICNKKQVEFLKLKQGDDVVADYVSMFEVLVRFCPTYEGAVNEEAKCVMFISGLCPEIKQVFNYQGIARFHELANKCRVYDEDNRARVAHYRSGGSIRDQSKHDSSSRSKPYSRPAGNSNVRGGSEGSVQRRSQAPTVSQASRGGSVGSTPPINCYRCGRPGHRAYQCEARDVTCFRCNEWGHISRDCPRARQESAAASGSASGSASKPKATGRVFALSGTEAAQSDDLIQGYHLREIEFSIDLAPGTGPISAAPYRMIDDLMDQLVGACVFSKIDLRSGYHQIRVKEEDIPKTAFRTRYGHYEYLVMPFGVTNAPAIFMDYMNRIFHPYLDKFVVVFIDDILVYSKTREEHEEHLKVVLQVLRDKQLYAKLSKCDFWLEEVSFLGHVISRGGIGVDPSKVEVVLKWETPKSMSEIRSFLGLAGYYR</sequence>
<keyword evidence="6" id="KW-0378">Hydrolase</keyword>
<evidence type="ECO:0000256" key="8">
    <source>
        <dbReference type="PROSITE-ProRule" id="PRU00047"/>
    </source>
</evidence>
<dbReference type="Gene3D" id="4.10.60.10">
    <property type="entry name" value="Zinc finger, CCHC-type"/>
    <property type="match status" value="1"/>
</dbReference>
<evidence type="ECO:0000256" key="5">
    <source>
        <dbReference type="ARBA" id="ARBA00022759"/>
    </source>
</evidence>
<dbReference type="SUPFAM" id="SSF57756">
    <property type="entry name" value="Retrovirus zinc finger-like domains"/>
    <property type="match status" value="1"/>
</dbReference>
<dbReference type="AlphaFoldDB" id="A0A371FXP0"/>
<dbReference type="Pfam" id="PF00098">
    <property type="entry name" value="zf-CCHC"/>
    <property type="match status" value="2"/>
</dbReference>
<evidence type="ECO:0000259" key="10">
    <source>
        <dbReference type="PROSITE" id="PS50158"/>
    </source>
</evidence>
<comment type="caution">
    <text evidence="12">The sequence shown here is derived from an EMBL/GenBank/DDBJ whole genome shotgun (WGS) entry which is preliminary data.</text>
</comment>
<dbReference type="InterPro" id="IPR043502">
    <property type="entry name" value="DNA/RNA_pol_sf"/>
</dbReference>
<reference evidence="12" key="1">
    <citation type="submission" date="2018-05" db="EMBL/GenBank/DDBJ databases">
        <title>Draft genome of Mucuna pruriens seed.</title>
        <authorList>
            <person name="Nnadi N.E."/>
            <person name="Vos R."/>
            <person name="Hasami M.H."/>
            <person name="Devisetty U.K."/>
            <person name="Aguiy J.C."/>
        </authorList>
    </citation>
    <scope>NUCLEOTIDE SEQUENCE [LARGE SCALE GENOMIC DNA]</scope>
    <source>
        <strain evidence="12">JCA_2017</strain>
    </source>
</reference>
<keyword evidence="8" id="KW-0479">Metal-binding</keyword>
<keyword evidence="2" id="KW-0808">Transferase</keyword>
<feature type="non-terminal residue" evidence="12">
    <location>
        <position position="1"/>
    </location>
</feature>
<evidence type="ECO:0000313" key="13">
    <source>
        <dbReference type="Proteomes" id="UP000257109"/>
    </source>
</evidence>